<dbReference type="InterPro" id="IPR047057">
    <property type="entry name" value="MerR_fam"/>
</dbReference>
<dbReference type="PANTHER" id="PTHR30204:SF93">
    <property type="entry name" value="HTH MERR-TYPE DOMAIN-CONTAINING PROTEIN"/>
    <property type="match status" value="1"/>
</dbReference>
<dbReference type="PANTHER" id="PTHR30204">
    <property type="entry name" value="REDOX-CYCLING DRUG-SENSING TRANSCRIPTIONAL ACTIVATOR SOXR"/>
    <property type="match status" value="1"/>
</dbReference>
<dbReference type="Pfam" id="PF13411">
    <property type="entry name" value="MerR_1"/>
    <property type="match status" value="1"/>
</dbReference>
<accession>G7H6B1</accession>
<keyword evidence="1" id="KW-0238">DNA-binding</keyword>
<dbReference type="Gene3D" id="1.10.1660.10">
    <property type="match status" value="2"/>
</dbReference>
<evidence type="ECO:0000313" key="3">
    <source>
        <dbReference type="EMBL" id="GAB11386.1"/>
    </source>
</evidence>
<dbReference type="Proteomes" id="UP000035088">
    <property type="component" value="Unassembled WGS sequence"/>
</dbReference>
<dbReference type="InterPro" id="IPR009061">
    <property type="entry name" value="DNA-bd_dom_put_sf"/>
</dbReference>
<dbReference type="GO" id="GO:0003677">
    <property type="term" value="F:DNA binding"/>
    <property type="evidence" value="ECO:0007669"/>
    <property type="project" value="UniProtKB-KW"/>
</dbReference>
<feature type="domain" description="HTH merR-type" evidence="2">
    <location>
        <begin position="130"/>
        <end position="199"/>
    </location>
</feature>
<comment type="caution">
    <text evidence="3">The sequence shown here is derived from an EMBL/GenBank/DDBJ whole genome shotgun (WGS) entry which is preliminary data.</text>
</comment>
<evidence type="ECO:0000259" key="2">
    <source>
        <dbReference type="PROSITE" id="PS50937"/>
    </source>
</evidence>
<dbReference type="InterPro" id="IPR000551">
    <property type="entry name" value="MerR-type_HTH_dom"/>
</dbReference>
<dbReference type="OrthoDB" id="3826383at2"/>
<protein>
    <submittedName>
        <fullName evidence="3">Putative MerR family transcriptional regulator</fullName>
    </submittedName>
</protein>
<dbReference type="Pfam" id="PF00376">
    <property type="entry name" value="MerR"/>
    <property type="match status" value="1"/>
</dbReference>
<dbReference type="SMART" id="SM00422">
    <property type="entry name" value="HTH_MERR"/>
    <property type="match status" value="2"/>
</dbReference>
<dbReference type="EMBL" id="BAEE01000068">
    <property type="protein sequence ID" value="GAB11386.1"/>
    <property type="molecule type" value="Genomic_DNA"/>
</dbReference>
<sequence>MEEIDAPSGGYTTGSLATAAGYSVQQVRDLERLGVIPPAQRGANGYRRFGSRHLAALRAYRDVATAVGPVVARDAMRDAQTLPQDEAVARIVVLHVGLARSRERTLAALRALDGILRENAIEAEPTPADVMTITELAEAIGVRSSALRFWEQEGLLLPERATGLGIRRYPLAAIRDARIIAALRAGGYRIPAVREVLESIRDFDDAAAAREALAARLRSIAERSSALLRAGTGIADLIASR</sequence>
<reference evidence="3 4" key="1">
    <citation type="submission" date="2011-11" db="EMBL/GenBank/DDBJ databases">
        <title>Whole genome shotgun sequence of Gordonia araii NBRC 100433.</title>
        <authorList>
            <person name="Yoshida Y."/>
            <person name="Hosoyama A."/>
            <person name="Tsuchikane K."/>
            <person name="Katsumata H."/>
            <person name="Yamazaki S."/>
            <person name="Fujita N."/>
        </authorList>
    </citation>
    <scope>NUCLEOTIDE SEQUENCE [LARGE SCALE GENOMIC DNA]</scope>
    <source>
        <strain evidence="3 4">NBRC 100433</strain>
    </source>
</reference>
<proteinExistence type="predicted"/>
<gene>
    <name evidence="3" type="ORF">GOARA_068_00450</name>
</gene>
<keyword evidence="4" id="KW-1185">Reference proteome</keyword>
<dbReference type="AlphaFoldDB" id="G7H6B1"/>
<dbReference type="SUPFAM" id="SSF46955">
    <property type="entry name" value="Putative DNA-binding domain"/>
    <property type="match status" value="2"/>
</dbReference>
<evidence type="ECO:0000256" key="1">
    <source>
        <dbReference type="ARBA" id="ARBA00023125"/>
    </source>
</evidence>
<name>G7H6B1_9ACTN</name>
<dbReference type="STRING" id="1073574.GOARA_068_00450"/>
<dbReference type="RefSeq" id="WP_007323461.1">
    <property type="nucleotide sequence ID" value="NZ_BAEE01000068.1"/>
</dbReference>
<dbReference type="PROSITE" id="PS50937">
    <property type="entry name" value="HTH_MERR_2"/>
    <property type="match status" value="2"/>
</dbReference>
<evidence type="ECO:0000313" key="4">
    <source>
        <dbReference type="Proteomes" id="UP000035088"/>
    </source>
</evidence>
<dbReference type="GO" id="GO:0003700">
    <property type="term" value="F:DNA-binding transcription factor activity"/>
    <property type="evidence" value="ECO:0007669"/>
    <property type="project" value="InterPro"/>
</dbReference>
<feature type="domain" description="HTH merR-type" evidence="2">
    <location>
        <begin position="10"/>
        <end position="58"/>
    </location>
</feature>
<organism evidence="3 4">
    <name type="scientific">Gordonia araii NBRC 100433</name>
    <dbReference type="NCBI Taxonomy" id="1073574"/>
    <lineage>
        <taxon>Bacteria</taxon>
        <taxon>Bacillati</taxon>
        <taxon>Actinomycetota</taxon>
        <taxon>Actinomycetes</taxon>
        <taxon>Mycobacteriales</taxon>
        <taxon>Gordoniaceae</taxon>
        <taxon>Gordonia</taxon>
    </lineage>
</organism>